<name>A0A7J7JNC9_BUGNE</name>
<gene>
    <name evidence="8" type="ORF">EB796_014076</name>
</gene>
<evidence type="ECO:0000313" key="9">
    <source>
        <dbReference type="Proteomes" id="UP000593567"/>
    </source>
</evidence>
<dbReference type="SUPFAM" id="SSF103473">
    <property type="entry name" value="MFS general substrate transporter"/>
    <property type="match status" value="1"/>
</dbReference>
<proteinExistence type="inferred from homology"/>
<evidence type="ECO:0000256" key="4">
    <source>
        <dbReference type="ARBA" id="ARBA00022856"/>
    </source>
</evidence>
<dbReference type="AlphaFoldDB" id="A0A7J7JNC9"/>
<dbReference type="GO" id="GO:0016020">
    <property type="term" value="C:membrane"/>
    <property type="evidence" value="ECO:0007669"/>
    <property type="project" value="UniProtKB-SubCell"/>
</dbReference>
<evidence type="ECO:0000256" key="1">
    <source>
        <dbReference type="ARBA" id="ARBA00004141"/>
    </source>
</evidence>
<evidence type="ECO:0000256" key="5">
    <source>
        <dbReference type="ARBA" id="ARBA00022989"/>
    </source>
</evidence>
<keyword evidence="5 7" id="KW-1133">Transmembrane helix</keyword>
<keyword evidence="4" id="KW-0571">Peptide transport</keyword>
<evidence type="ECO:0000256" key="3">
    <source>
        <dbReference type="ARBA" id="ARBA00022692"/>
    </source>
</evidence>
<comment type="similarity">
    <text evidence="2">Belongs to the major facilitator superfamily. Proton-dependent oligopeptide transporter (POT/PTR) (TC 2.A.17) family.</text>
</comment>
<feature type="transmembrane region" description="Helical" evidence="7">
    <location>
        <begin position="37"/>
        <end position="61"/>
    </location>
</feature>
<dbReference type="Proteomes" id="UP000593567">
    <property type="component" value="Unassembled WGS sequence"/>
</dbReference>
<evidence type="ECO:0000256" key="2">
    <source>
        <dbReference type="ARBA" id="ARBA00005982"/>
    </source>
</evidence>
<evidence type="ECO:0000256" key="7">
    <source>
        <dbReference type="SAM" id="Phobius"/>
    </source>
</evidence>
<dbReference type="EMBL" id="VXIV02002061">
    <property type="protein sequence ID" value="KAF6027615.1"/>
    <property type="molecule type" value="Genomic_DNA"/>
</dbReference>
<dbReference type="InterPro" id="IPR036259">
    <property type="entry name" value="MFS_trans_sf"/>
</dbReference>
<dbReference type="InterPro" id="IPR000109">
    <property type="entry name" value="POT_fam"/>
</dbReference>
<feature type="transmembrane region" description="Helical" evidence="7">
    <location>
        <begin position="156"/>
        <end position="175"/>
    </location>
</feature>
<evidence type="ECO:0000256" key="6">
    <source>
        <dbReference type="ARBA" id="ARBA00023136"/>
    </source>
</evidence>
<dbReference type="OrthoDB" id="8904098at2759"/>
<dbReference type="GO" id="GO:0015833">
    <property type="term" value="P:peptide transport"/>
    <property type="evidence" value="ECO:0007669"/>
    <property type="project" value="UniProtKB-KW"/>
</dbReference>
<comment type="subcellular location">
    <subcellularLocation>
        <location evidence="1">Membrane</location>
        <topology evidence="1">Multi-pass membrane protein</topology>
    </subcellularLocation>
</comment>
<keyword evidence="4" id="KW-0813">Transport</keyword>
<reference evidence="8" key="1">
    <citation type="submission" date="2020-06" db="EMBL/GenBank/DDBJ databases">
        <title>Draft genome of Bugula neritina, a colonial animal packing powerful symbionts and potential medicines.</title>
        <authorList>
            <person name="Rayko M."/>
        </authorList>
    </citation>
    <scope>NUCLEOTIDE SEQUENCE [LARGE SCALE GENOMIC DNA]</scope>
    <source>
        <strain evidence="8">Kwan_BN1</strain>
    </source>
</reference>
<organism evidence="8 9">
    <name type="scientific">Bugula neritina</name>
    <name type="common">Brown bryozoan</name>
    <name type="synonym">Sertularia neritina</name>
    <dbReference type="NCBI Taxonomy" id="10212"/>
    <lineage>
        <taxon>Eukaryota</taxon>
        <taxon>Metazoa</taxon>
        <taxon>Spiralia</taxon>
        <taxon>Lophotrochozoa</taxon>
        <taxon>Bryozoa</taxon>
        <taxon>Gymnolaemata</taxon>
        <taxon>Cheilostomatida</taxon>
        <taxon>Flustrina</taxon>
        <taxon>Buguloidea</taxon>
        <taxon>Bugulidae</taxon>
        <taxon>Bugula</taxon>
    </lineage>
</organism>
<dbReference type="PANTHER" id="PTHR11654">
    <property type="entry name" value="OLIGOPEPTIDE TRANSPORTER-RELATED"/>
    <property type="match status" value="1"/>
</dbReference>
<keyword evidence="9" id="KW-1185">Reference proteome</keyword>
<keyword evidence="3 7" id="KW-0812">Transmembrane</keyword>
<keyword evidence="6 7" id="KW-0472">Membrane</keyword>
<keyword evidence="4" id="KW-0653">Protein transport</keyword>
<feature type="transmembrane region" description="Helical" evidence="7">
    <location>
        <begin position="106"/>
        <end position="126"/>
    </location>
</feature>
<protein>
    <submittedName>
        <fullName evidence="8">SLC15A4</fullName>
    </submittedName>
</protein>
<dbReference type="Pfam" id="PF00854">
    <property type="entry name" value="PTR2"/>
    <property type="match status" value="1"/>
</dbReference>
<dbReference type="GO" id="GO:0022857">
    <property type="term" value="F:transmembrane transporter activity"/>
    <property type="evidence" value="ECO:0007669"/>
    <property type="project" value="InterPro"/>
</dbReference>
<comment type="caution">
    <text evidence="8">The sequence shown here is derived from an EMBL/GenBank/DDBJ whole genome shotgun (WGS) entry which is preliminary data.</text>
</comment>
<sequence>MAVAAERIPLLRRNISSLPEDDDGQERPLNERKIGSYFIVAAELFERLTCYSISGMLLVFLTNPPLCFSPSSALTMQFMFIATMYMFCLVAGLVSDSYISRHTTIILGYFIYIIGYVIWIVATFTITRNIILHTLIKATECDKCRDSTISDQNYNIKVILLIAALFTISVGAAIVRANLAAFGAQQVAY</sequence>
<accession>A0A7J7JNC9</accession>
<evidence type="ECO:0000313" key="8">
    <source>
        <dbReference type="EMBL" id="KAF6027615.1"/>
    </source>
</evidence>
<dbReference type="Gene3D" id="1.20.1250.20">
    <property type="entry name" value="MFS general substrate transporter like domains"/>
    <property type="match status" value="1"/>
</dbReference>
<feature type="transmembrane region" description="Helical" evidence="7">
    <location>
        <begin position="73"/>
        <end position="94"/>
    </location>
</feature>